<comment type="catalytic activity">
    <reaction evidence="1">
        <text>a phosphate monoester + H2O = an alcohol + phosphate</text>
        <dbReference type="Rhea" id="RHEA:15017"/>
        <dbReference type="ChEBI" id="CHEBI:15377"/>
        <dbReference type="ChEBI" id="CHEBI:30879"/>
        <dbReference type="ChEBI" id="CHEBI:43474"/>
        <dbReference type="ChEBI" id="CHEBI:67140"/>
        <dbReference type="EC" id="3.1.3.2"/>
    </reaction>
</comment>
<dbReference type="GO" id="GO:0003993">
    <property type="term" value="F:acid phosphatase activity"/>
    <property type="evidence" value="ECO:0007669"/>
    <property type="project" value="UniProtKB-EC"/>
</dbReference>
<dbReference type="GO" id="GO:0046872">
    <property type="term" value="F:metal ion binding"/>
    <property type="evidence" value="ECO:0007669"/>
    <property type="project" value="UniProtKB-KW"/>
</dbReference>
<dbReference type="InterPro" id="IPR005519">
    <property type="entry name" value="Acid_phosphat_B-like"/>
</dbReference>
<evidence type="ECO:0000256" key="5">
    <source>
        <dbReference type="ARBA" id="ARBA00011881"/>
    </source>
</evidence>
<evidence type="ECO:0000256" key="7">
    <source>
        <dbReference type="ARBA" id="ARBA00022113"/>
    </source>
</evidence>
<evidence type="ECO:0000256" key="4">
    <source>
        <dbReference type="ARBA" id="ARBA00007752"/>
    </source>
</evidence>
<evidence type="ECO:0000256" key="1">
    <source>
        <dbReference type="ARBA" id="ARBA00000032"/>
    </source>
</evidence>
<comment type="cofactor">
    <cofactor evidence="2">
        <name>Mg(2+)</name>
        <dbReference type="ChEBI" id="CHEBI:18420"/>
    </cofactor>
</comment>
<dbReference type="AlphaFoldDB" id="X1UCN3"/>
<keyword evidence="8" id="KW-0479">Metal-binding</keyword>
<evidence type="ECO:0000256" key="6">
    <source>
        <dbReference type="ARBA" id="ARBA00012646"/>
    </source>
</evidence>
<feature type="non-terminal residue" evidence="13">
    <location>
        <position position="1"/>
    </location>
</feature>
<reference evidence="13" key="1">
    <citation type="journal article" date="2014" name="Front. Microbiol.">
        <title>High frequency of phylogenetically diverse reductive dehalogenase-homologous genes in deep subseafloor sedimentary metagenomes.</title>
        <authorList>
            <person name="Kawai M."/>
            <person name="Futagami T."/>
            <person name="Toyoda A."/>
            <person name="Takaki Y."/>
            <person name="Nishi S."/>
            <person name="Hori S."/>
            <person name="Arai W."/>
            <person name="Tsubouchi T."/>
            <person name="Morono Y."/>
            <person name="Uchiyama I."/>
            <person name="Ito T."/>
            <person name="Fujiyama A."/>
            <person name="Inagaki F."/>
            <person name="Takami H."/>
        </authorList>
    </citation>
    <scope>NUCLEOTIDE SEQUENCE</scope>
    <source>
        <strain evidence="13">Expedition CK06-06</strain>
    </source>
</reference>
<evidence type="ECO:0000256" key="2">
    <source>
        <dbReference type="ARBA" id="ARBA00001946"/>
    </source>
</evidence>
<evidence type="ECO:0000256" key="3">
    <source>
        <dbReference type="ARBA" id="ARBA00004418"/>
    </source>
</evidence>
<organism evidence="13">
    <name type="scientific">marine sediment metagenome</name>
    <dbReference type="NCBI Taxonomy" id="412755"/>
    <lineage>
        <taxon>unclassified sequences</taxon>
        <taxon>metagenomes</taxon>
        <taxon>ecological metagenomes</taxon>
    </lineage>
</organism>
<dbReference type="EMBL" id="BARW01020301">
    <property type="protein sequence ID" value="GAI90089.1"/>
    <property type="molecule type" value="Genomic_DNA"/>
</dbReference>
<keyword evidence="9" id="KW-0732">Signal</keyword>
<keyword evidence="11" id="KW-0378">Hydrolase</keyword>
<comment type="subcellular location">
    <subcellularLocation>
        <location evidence="3">Periplasm</location>
    </subcellularLocation>
</comment>
<evidence type="ECO:0000313" key="13">
    <source>
        <dbReference type="EMBL" id="GAI90089.1"/>
    </source>
</evidence>
<gene>
    <name evidence="13" type="ORF">S12H4_34326</name>
</gene>
<dbReference type="NCBIfam" id="TIGR01672">
    <property type="entry name" value="AphA"/>
    <property type="match status" value="1"/>
</dbReference>
<evidence type="ECO:0000256" key="9">
    <source>
        <dbReference type="ARBA" id="ARBA00022729"/>
    </source>
</evidence>
<protein>
    <recommendedName>
        <fullName evidence="7">Class B acid phosphatase</fullName>
        <ecNumber evidence="6">3.1.3.2</ecNumber>
    </recommendedName>
</protein>
<dbReference type="InterPro" id="IPR023214">
    <property type="entry name" value="HAD_sf"/>
</dbReference>
<dbReference type="InterPro" id="IPR036412">
    <property type="entry name" value="HAD-like_sf"/>
</dbReference>
<keyword evidence="12" id="KW-0460">Magnesium</keyword>
<comment type="caution">
    <text evidence="13">The sequence shown here is derived from an EMBL/GenBank/DDBJ whole genome shotgun (WGS) entry which is preliminary data.</text>
</comment>
<evidence type="ECO:0000256" key="8">
    <source>
        <dbReference type="ARBA" id="ARBA00022723"/>
    </source>
</evidence>
<dbReference type="EC" id="3.1.3.2" evidence="6"/>
<sequence>GYYYGQQKYSPGNKAFAILEEFWNEMNNGLDQFSLPKECARKLIELHKKRGDSIYFITARTKTEIESVTELLEKTFDLENPNKVIFTGFKLGENLKIKPIKENKLQIFYGDADSDIEAAFEAGIRAIRIMRAVNSTSKPMPHNGSFGEEVLVNSEY</sequence>
<dbReference type="Pfam" id="PF03767">
    <property type="entry name" value="Acid_phosphat_B"/>
    <property type="match status" value="1"/>
</dbReference>
<name>X1UCN3_9ZZZZ</name>
<accession>X1UCN3</accession>
<comment type="similarity">
    <text evidence="4">Belongs to the class B bacterial acid phosphatase family.</text>
</comment>
<evidence type="ECO:0000256" key="12">
    <source>
        <dbReference type="ARBA" id="ARBA00022842"/>
    </source>
</evidence>
<dbReference type="InterPro" id="IPR010025">
    <property type="entry name" value="HAD-SF_ppase_IIIB_AphA"/>
</dbReference>
<dbReference type="GO" id="GO:0030288">
    <property type="term" value="C:outer membrane-bounded periplasmic space"/>
    <property type="evidence" value="ECO:0007669"/>
    <property type="project" value="InterPro"/>
</dbReference>
<dbReference type="Gene3D" id="3.40.50.1000">
    <property type="entry name" value="HAD superfamily/HAD-like"/>
    <property type="match status" value="1"/>
</dbReference>
<evidence type="ECO:0000256" key="10">
    <source>
        <dbReference type="ARBA" id="ARBA00022764"/>
    </source>
</evidence>
<proteinExistence type="inferred from homology"/>
<dbReference type="SUPFAM" id="SSF56784">
    <property type="entry name" value="HAD-like"/>
    <property type="match status" value="1"/>
</dbReference>
<keyword evidence="10" id="KW-0574">Periplasm</keyword>
<comment type="subunit">
    <text evidence="5">Homotetramer.</text>
</comment>
<evidence type="ECO:0000256" key="11">
    <source>
        <dbReference type="ARBA" id="ARBA00022801"/>
    </source>
</evidence>